<protein>
    <submittedName>
        <fullName evidence="2">Uncharacterized protein</fullName>
    </submittedName>
</protein>
<dbReference type="EMBL" id="KL647700">
    <property type="protein sequence ID" value="KEY73916.1"/>
    <property type="molecule type" value="Genomic_DNA"/>
</dbReference>
<evidence type="ECO:0000313" key="2">
    <source>
        <dbReference type="EMBL" id="KEY73916.1"/>
    </source>
</evidence>
<feature type="region of interest" description="Disordered" evidence="1">
    <location>
        <begin position="24"/>
        <end position="87"/>
    </location>
</feature>
<dbReference type="AlphaFoldDB" id="A0A084B8N7"/>
<evidence type="ECO:0000256" key="1">
    <source>
        <dbReference type="SAM" id="MobiDB-lite"/>
    </source>
</evidence>
<evidence type="ECO:0000313" key="3">
    <source>
        <dbReference type="Proteomes" id="UP000028045"/>
    </source>
</evidence>
<dbReference type="HOGENOM" id="CLU_2484802_0_0_1"/>
<dbReference type="OrthoDB" id="10515821at2759"/>
<organism evidence="2 3">
    <name type="scientific">Stachybotrys chartarum (strain CBS 109288 / IBT 7711)</name>
    <name type="common">Toxic black mold</name>
    <name type="synonym">Stilbospora chartarum</name>
    <dbReference type="NCBI Taxonomy" id="1280523"/>
    <lineage>
        <taxon>Eukaryota</taxon>
        <taxon>Fungi</taxon>
        <taxon>Dikarya</taxon>
        <taxon>Ascomycota</taxon>
        <taxon>Pezizomycotina</taxon>
        <taxon>Sordariomycetes</taxon>
        <taxon>Hypocreomycetidae</taxon>
        <taxon>Hypocreales</taxon>
        <taxon>Stachybotryaceae</taxon>
        <taxon>Stachybotrys</taxon>
    </lineage>
</organism>
<gene>
    <name evidence="2" type="ORF">S7711_11187</name>
</gene>
<dbReference type="Proteomes" id="UP000028045">
    <property type="component" value="Unassembled WGS sequence"/>
</dbReference>
<keyword evidence="3" id="KW-1185">Reference proteome</keyword>
<feature type="compositionally biased region" description="Basic and acidic residues" evidence="1">
    <location>
        <begin position="50"/>
        <end position="66"/>
    </location>
</feature>
<feature type="compositionally biased region" description="Polar residues" evidence="1">
    <location>
        <begin position="26"/>
        <end position="49"/>
    </location>
</feature>
<accession>A0A084B8N7</accession>
<proteinExistence type="predicted"/>
<name>A0A084B8N7_STACB</name>
<feature type="compositionally biased region" description="Gly residues" evidence="1">
    <location>
        <begin position="78"/>
        <end position="87"/>
    </location>
</feature>
<sequence>MKVVWRPGRKTRPRSRAVRRIIFLSNHDTPSQHPTQQPNSPAEATQLRQENGREAAPRPGDLDELRPTACDRVATLGDDGGGGGGYV</sequence>
<reference evidence="2 3" key="1">
    <citation type="journal article" date="2014" name="BMC Genomics">
        <title>Comparative genome sequencing reveals chemotype-specific gene clusters in the toxigenic black mold Stachybotrys.</title>
        <authorList>
            <person name="Semeiks J."/>
            <person name="Borek D."/>
            <person name="Otwinowski Z."/>
            <person name="Grishin N.V."/>
        </authorList>
    </citation>
    <scope>NUCLEOTIDE SEQUENCE [LARGE SCALE GENOMIC DNA]</scope>
    <source>
        <strain evidence="3">CBS 109288 / IBT 7711</strain>
    </source>
</reference>